<evidence type="ECO:0000313" key="1">
    <source>
        <dbReference type="EMBL" id="ACO79863.1"/>
    </source>
</evidence>
<gene>
    <name evidence="1" type="ordered locus">Avin_37170</name>
</gene>
<keyword evidence="2" id="KW-1185">Reference proteome</keyword>
<dbReference type="AlphaFoldDB" id="C1DRY8"/>
<dbReference type="EnsemblBacteria" id="ACO79863">
    <property type="protein sequence ID" value="ACO79863"/>
    <property type="gene ID" value="Avin_37170"/>
</dbReference>
<protein>
    <submittedName>
        <fullName evidence="1">Uncharacterized protein</fullName>
    </submittedName>
</protein>
<accession>C1DRY8</accession>
<evidence type="ECO:0000313" key="2">
    <source>
        <dbReference type="Proteomes" id="UP000002424"/>
    </source>
</evidence>
<dbReference type="EMBL" id="CP001157">
    <property type="protein sequence ID" value="ACO79863.1"/>
    <property type="molecule type" value="Genomic_DNA"/>
</dbReference>
<reference evidence="1 2" key="1">
    <citation type="journal article" date="2009" name="J. Bacteriol.">
        <title>Genome sequence of Azotobacter vinelandii, an obligate aerobe specialized to support diverse anaerobic metabolic processes.</title>
        <authorList>
            <person name="Setubal J.C."/>
            <person name="dos Santos P."/>
            <person name="Goldman B.S."/>
            <person name="Ertesvag H."/>
            <person name="Espin G."/>
            <person name="Rubio L.M."/>
            <person name="Valla S."/>
            <person name="Almeida N.F."/>
            <person name="Balasubramanian D."/>
            <person name="Cromes L."/>
            <person name="Curatti L."/>
            <person name="Du Z."/>
            <person name="Godsy E."/>
            <person name="Goodner B."/>
            <person name="Hellner-Burris K."/>
            <person name="Hernandez J.A."/>
            <person name="Houmiel K."/>
            <person name="Imperial J."/>
            <person name="Kennedy C."/>
            <person name="Larson T.J."/>
            <person name="Latreille P."/>
            <person name="Ligon L.S."/>
            <person name="Lu J."/>
            <person name="Maerk M."/>
            <person name="Miller N.M."/>
            <person name="Norton S."/>
            <person name="O'Carroll I.P."/>
            <person name="Paulsen I."/>
            <person name="Raulfs E.C."/>
            <person name="Roemer R."/>
            <person name="Rosser J."/>
            <person name="Segura D."/>
            <person name="Slater S."/>
            <person name="Stricklin S.L."/>
            <person name="Studholme D.J."/>
            <person name="Sun J."/>
            <person name="Viana C.J."/>
            <person name="Wallin E."/>
            <person name="Wang B."/>
            <person name="Wheeler C."/>
            <person name="Zhu H."/>
            <person name="Dean D.R."/>
            <person name="Dixon R."/>
            <person name="Wood D."/>
        </authorList>
    </citation>
    <scope>NUCLEOTIDE SEQUENCE [LARGE SCALE GENOMIC DNA]</scope>
    <source>
        <strain evidence="2">DJ / ATCC BAA-1303</strain>
    </source>
</reference>
<dbReference type="KEGG" id="avn:Avin_37170"/>
<name>C1DRY8_AZOVD</name>
<dbReference type="GeneID" id="88186697"/>
<dbReference type="STRING" id="322710.Avin_37170"/>
<organism evidence="1 2">
    <name type="scientific">Azotobacter vinelandii (strain DJ / ATCC BAA-1303)</name>
    <dbReference type="NCBI Taxonomy" id="322710"/>
    <lineage>
        <taxon>Bacteria</taxon>
        <taxon>Pseudomonadati</taxon>
        <taxon>Pseudomonadota</taxon>
        <taxon>Gammaproteobacteria</taxon>
        <taxon>Pseudomonadales</taxon>
        <taxon>Pseudomonadaceae</taxon>
        <taxon>Azotobacter</taxon>
    </lineage>
</organism>
<proteinExistence type="predicted"/>
<sequence>MQETRQDLVEQAEAKPRPLLEFRRALCRLEEEHQDLIREQKKFTELKNRLGEAYRSAVSAAENIGERLPKRFRLGDLDVHFNQDGNVTLEHKPAAETWDLLTLAKKAGEQE</sequence>
<dbReference type="HOGENOM" id="CLU_2153131_0_0_6"/>
<dbReference type="RefSeq" id="WP_012702238.1">
    <property type="nucleotide sequence ID" value="NC_012560.1"/>
</dbReference>
<dbReference type="Proteomes" id="UP000002424">
    <property type="component" value="Chromosome"/>
</dbReference>